<keyword evidence="6" id="KW-0456">Lyase</keyword>
<reference evidence="6 7" key="1">
    <citation type="submission" date="2017-03" db="EMBL/GenBank/DDBJ databases">
        <title>Genome sequence of Clostridium hungatei DSM 14427.</title>
        <authorList>
            <person name="Poehlein A."/>
            <person name="Daniel R."/>
        </authorList>
    </citation>
    <scope>NUCLEOTIDE SEQUENCE [LARGE SCALE GENOMIC DNA]</scope>
    <source>
        <strain evidence="6 7">DSM 14427</strain>
    </source>
</reference>
<organism evidence="6 7">
    <name type="scientific">Ruminiclostridium hungatei</name>
    <name type="common">Clostridium hungatei</name>
    <dbReference type="NCBI Taxonomy" id="48256"/>
    <lineage>
        <taxon>Bacteria</taxon>
        <taxon>Bacillati</taxon>
        <taxon>Bacillota</taxon>
        <taxon>Clostridia</taxon>
        <taxon>Eubacteriales</taxon>
        <taxon>Oscillospiraceae</taxon>
        <taxon>Ruminiclostridium</taxon>
    </lineage>
</organism>
<dbReference type="GO" id="GO:0005737">
    <property type="term" value="C:cytoplasm"/>
    <property type="evidence" value="ECO:0007669"/>
    <property type="project" value="TreeGrafter"/>
</dbReference>
<dbReference type="InterPro" id="IPR015421">
    <property type="entry name" value="PyrdxlP-dep_Trfase_major"/>
</dbReference>
<dbReference type="Gene3D" id="3.90.1150.10">
    <property type="entry name" value="Aspartate Aminotransferase, domain 1"/>
    <property type="match status" value="1"/>
</dbReference>
<evidence type="ECO:0000313" key="6">
    <source>
        <dbReference type="EMBL" id="OPX42510.1"/>
    </source>
</evidence>
<dbReference type="GO" id="GO:0019343">
    <property type="term" value="P:cysteine biosynthetic process via cystathionine"/>
    <property type="evidence" value="ECO:0007669"/>
    <property type="project" value="TreeGrafter"/>
</dbReference>
<sequence length="394" mass="43457">MENEMITEPDLQRIFNTLLIHGGIDGDEKTGAVSVPVYLTSTYRQIELGQHKGYEYSRTGNPTREALEVLIKELERGAAGFAFASGMAAITAVLLLFKSGDRVIISNNVYGGTYRVLDKVFKRFGLEYEIADTSNIQEVESKFNGEIAAVIVESPANPLLTITDIRKISQIAKKNGALTIVDNTFMTPYLQRPLELGADIVIHSATKYIGGHSDVIAGLVVTGDTEIANRLQFLQNATGGVLPPFDSWLLLRGLKTLSVRMDRHIENAVYVAEFLKEHDGVTRIFFPGIEDSIGYNIHKKQAKGPGAMISFILSQEYDIRIFFQNVKLISLGESLGGVESLVSHPASMTHASIPPEIRRKVGIDDNLIRLSVGIEDKEAIVDDLKYAFSKARKK</sequence>
<evidence type="ECO:0000256" key="1">
    <source>
        <dbReference type="ARBA" id="ARBA00001933"/>
    </source>
</evidence>
<dbReference type="EMBL" id="MZGX01000028">
    <property type="protein sequence ID" value="OPX42510.1"/>
    <property type="molecule type" value="Genomic_DNA"/>
</dbReference>
<dbReference type="GO" id="GO:0003962">
    <property type="term" value="F:cystathionine gamma-synthase activity"/>
    <property type="evidence" value="ECO:0007669"/>
    <property type="project" value="TreeGrafter"/>
</dbReference>
<dbReference type="EC" id="4.4.1.1" evidence="6"/>
<dbReference type="InterPro" id="IPR015422">
    <property type="entry name" value="PyrdxlP-dep_Trfase_small"/>
</dbReference>
<dbReference type="EC" id="4.4.1.2" evidence="6"/>
<evidence type="ECO:0000313" key="7">
    <source>
        <dbReference type="Proteomes" id="UP000191554"/>
    </source>
</evidence>
<name>A0A1V4SF60_RUMHU</name>
<dbReference type="PROSITE" id="PS00868">
    <property type="entry name" value="CYS_MET_METAB_PP"/>
    <property type="match status" value="1"/>
</dbReference>
<dbReference type="AlphaFoldDB" id="A0A1V4SF60"/>
<dbReference type="GO" id="GO:0047982">
    <property type="term" value="F:homocysteine desulfhydrase activity"/>
    <property type="evidence" value="ECO:0007669"/>
    <property type="project" value="UniProtKB-EC"/>
</dbReference>
<keyword evidence="7" id="KW-1185">Reference proteome</keyword>
<dbReference type="Pfam" id="PF01053">
    <property type="entry name" value="Cys_Met_Meta_PP"/>
    <property type="match status" value="1"/>
</dbReference>
<protein>
    <submittedName>
        <fullName evidence="6">Cystathionine gamma-lyase</fullName>
        <ecNumber evidence="6">4.4.1.1</ecNumber>
        <ecNumber evidence="6">4.4.1.2</ecNumber>
    </submittedName>
</protein>
<proteinExistence type="inferred from homology"/>
<dbReference type="InterPro" id="IPR015424">
    <property type="entry name" value="PyrdxlP-dep_Trfase"/>
</dbReference>
<evidence type="ECO:0000256" key="5">
    <source>
        <dbReference type="RuleBase" id="RU362118"/>
    </source>
</evidence>
<dbReference type="GO" id="GO:0004123">
    <property type="term" value="F:cystathionine gamma-lyase activity"/>
    <property type="evidence" value="ECO:0007669"/>
    <property type="project" value="TreeGrafter"/>
</dbReference>
<dbReference type="SUPFAM" id="SSF53383">
    <property type="entry name" value="PLP-dependent transferases"/>
    <property type="match status" value="1"/>
</dbReference>
<evidence type="ECO:0000256" key="2">
    <source>
        <dbReference type="ARBA" id="ARBA00009077"/>
    </source>
</evidence>
<keyword evidence="3 4" id="KW-0663">Pyridoxal phosphate</keyword>
<dbReference type="PANTHER" id="PTHR11808">
    <property type="entry name" value="TRANS-SULFURATION ENZYME FAMILY MEMBER"/>
    <property type="match status" value="1"/>
</dbReference>
<dbReference type="PIRSF" id="PIRSF001434">
    <property type="entry name" value="CGS"/>
    <property type="match status" value="1"/>
</dbReference>
<dbReference type="RefSeq" id="WP_080066043.1">
    <property type="nucleotide sequence ID" value="NZ_MZGX01000028.1"/>
</dbReference>
<dbReference type="OrthoDB" id="9780685at2"/>
<evidence type="ECO:0000256" key="3">
    <source>
        <dbReference type="ARBA" id="ARBA00022898"/>
    </source>
</evidence>
<dbReference type="GO" id="GO:0019346">
    <property type="term" value="P:transsulfuration"/>
    <property type="evidence" value="ECO:0007669"/>
    <property type="project" value="InterPro"/>
</dbReference>
<dbReference type="Gene3D" id="3.40.640.10">
    <property type="entry name" value="Type I PLP-dependent aspartate aminotransferase-like (Major domain)"/>
    <property type="match status" value="1"/>
</dbReference>
<dbReference type="CDD" id="cd00614">
    <property type="entry name" value="CGS_like"/>
    <property type="match status" value="1"/>
</dbReference>
<dbReference type="Proteomes" id="UP000191554">
    <property type="component" value="Unassembled WGS sequence"/>
</dbReference>
<comment type="similarity">
    <text evidence="2 5">Belongs to the trans-sulfuration enzymes family.</text>
</comment>
<dbReference type="GO" id="GO:0030170">
    <property type="term" value="F:pyridoxal phosphate binding"/>
    <property type="evidence" value="ECO:0007669"/>
    <property type="project" value="InterPro"/>
</dbReference>
<comment type="caution">
    <text evidence="6">The sequence shown here is derived from an EMBL/GenBank/DDBJ whole genome shotgun (WGS) entry which is preliminary data.</text>
</comment>
<dbReference type="STRING" id="48256.CLHUN_36350"/>
<dbReference type="InterPro" id="IPR054542">
    <property type="entry name" value="Cys_met_metab_PP"/>
</dbReference>
<comment type="cofactor">
    <cofactor evidence="1 5">
        <name>pyridoxal 5'-phosphate</name>
        <dbReference type="ChEBI" id="CHEBI:597326"/>
    </cofactor>
</comment>
<gene>
    <name evidence="6" type="primary">mccB_2</name>
    <name evidence="6" type="ORF">CLHUN_36350</name>
</gene>
<evidence type="ECO:0000256" key="4">
    <source>
        <dbReference type="PIRSR" id="PIRSR001434-2"/>
    </source>
</evidence>
<dbReference type="FunFam" id="3.40.640.10:FF:000009">
    <property type="entry name" value="Cystathionine gamma-synthase homolog"/>
    <property type="match status" value="1"/>
</dbReference>
<feature type="modified residue" description="N6-(pyridoxal phosphate)lysine" evidence="4">
    <location>
        <position position="207"/>
    </location>
</feature>
<accession>A0A1V4SF60</accession>
<dbReference type="PANTHER" id="PTHR11808:SF15">
    <property type="entry name" value="CYSTATHIONINE GAMMA-LYASE"/>
    <property type="match status" value="1"/>
</dbReference>
<dbReference type="InterPro" id="IPR000277">
    <property type="entry name" value="Cys/Met-Metab_PyrdxlP-dep_enz"/>
</dbReference>